<organism evidence="1 2">
    <name type="scientific">Peronospora effusa</name>
    <dbReference type="NCBI Taxonomy" id="542832"/>
    <lineage>
        <taxon>Eukaryota</taxon>
        <taxon>Sar</taxon>
        <taxon>Stramenopiles</taxon>
        <taxon>Oomycota</taxon>
        <taxon>Peronosporomycetes</taxon>
        <taxon>Peronosporales</taxon>
        <taxon>Peronosporaceae</taxon>
        <taxon>Peronospora</taxon>
    </lineage>
</organism>
<dbReference type="VEuPathDB" id="FungiDB:DD237_006125"/>
<keyword evidence="2" id="KW-1185">Reference proteome</keyword>
<dbReference type="Proteomes" id="UP000282087">
    <property type="component" value="Unassembled WGS sequence"/>
</dbReference>
<accession>A0A3M6VD53</accession>
<dbReference type="VEuPathDB" id="FungiDB:DD237_006124"/>
<evidence type="ECO:0000313" key="1">
    <source>
        <dbReference type="EMBL" id="RMX63931.1"/>
    </source>
</evidence>
<name>A0A3M6VD53_9STRA</name>
<evidence type="ECO:0008006" key="3">
    <source>
        <dbReference type="Google" id="ProtNLM"/>
    </source>
</evidence>
<sequence length="444" mass="51470">MRLYSSLLGASIILFDHINASSDRPDSTMVTATTPDHYNVPPQKFLRDGAKTNEEERDLLPTVETLTKFVSTSASHLKENRLYKNLMKKKESVENAFTSLKLDKEKLRTEHLRPLNHLWLDKTTVPLVRERLLNTWLEYGNTKKGVPKEMVEAIDSCDDEMRVAILEDLSKINGSDEVVKFAYASLMRSLRDEEKSIYFVFELFKLNQHGDIQQRTLPFDMWAKYAAKAPEKLSSEMIGKVWEFYGFDGPVRMLEDFVMADVAEGVVRDLKTELIGFWKAENTPMKEALNHLWLDKTTVPLVRERLLNTWLEYGNTKKGVTKEMVEAIDSCDDEMRVAILEDLRKINGTDVLVKFALNHLMTYLEERKVDANFVYKFLKLDQPEYKQPRTLHFEAWVRYAARSPILLSKSTLESVFNIHGDVGILELAKAYSNRRKDFSYLLNF</sequence>
<dbReference type="EMBL" id="QLLG01000351">
    <property type="protein sequence ID" value="RMX63931.1"/>
    <property type="molecule type" value="Genomic_DNA"/>
</dbReference>
<gene>
    <name evidence="1" type="ORF">DD238_005799</name>
</gene>
<dbReference type="AlphaFoldDB" id="A0A3M6VD53"/>
<protein>
    <recommendedName>
        <fullName evidence="3">RxLR effector protein</fullName>
    </recommendedName>
</protein>
<evidence type="ECO:0000313" key="2">
    <source>
        <dbReference type="Proteomes" id="UP000282087"/>
    </source>
</evidence>
<proteinExistence type="predicted"/>
<comment type="caution">
    <text evidence="1">The sequence shown here is derived from an EMBL/GenBank/DDBJ whole genome shotgun (WGS) entry which is preliminary data.</text>
</comment>
<reference evidence="1 2" key="1">
    <citation type="submission" date="2018-06" db="EMBL/GenBank/DDBJ databases">
        <title>Comparative genomics of downy mildews reveals potential adaptations to biotrophy.</title>
        <authorList>
            <person name="Fletcher K."/>
            <person name="Klosterman S.J."/>
            <person name="Derevnina L."/>
            <person name="Martin F."/>
            <person name="Koike S."/>
            <person name="Reyes Chin-Wo S."/>
            <person name="Mou B."/>
            <person name="Michelmore R."/>
        </authorList>
    </citation>
    <scope>NUCLEOTIDE SEQUENCE [LARGE SCALE GENOMIC DNA]</scope>
    <source>
        <strain evidence="1 2">R14</strain>
    </source>
</reference>